<dbReference type="Proteomes" id="UP000321034">
    <property type="component" value="Unassembled WGS sequence"/>
</dbReference>
<dbReference type="OrthoDB" id="5023161at2"/>
<comment type="caution">
    <text evidence="1">The sequence shown here is derived from an EMBL/GenBank/DDBJ whole genome shotgun (WGS) entry which is preliminary data.</text>
</comment>
<dbReference type="AlphaFoldDB" id="A0A5C8HZM8"/>
<dbReference type="EMBL" id="VRSV01000002">
    <property type="protein sequence ID" value="TXK10376.1"/>
    <property type="molecule type" value="Genomic_DNA"/>
</dbReference>
<evidence type="ECO:0000313" key="2">
    <source>
        <dbReference type="Proteomes" id="UP000321034"/>
    </source>
</evidence>
<name>A0A5C8HZM8_9MICO</name>
<evidence type="ECO:0000313" key="1">
    <source>
        <dbReference type="EMBL" id="TXK10376.1"/>
    </source>
</evidence>
<protein>
    <submittedName>
        <fullName evidence="1">Uncharacterized protein</fullName>
    </submittedName>
</protein>
<proteinExistence type="predicted"/>
<organism evidence="1 2">
    <name type="scientific">Microbacterium hatanonis</name>
    <dbReference type="NCBI Taxonomy" id="404366"/>
    <lineage>
        <taxon>Bacteria</taxon>
        <taxon>Bacillati</taxon>
        <taxon>Actinomycetota</taxon>
        <taxon>Actinomycetes</taxon>
        <taxon>Micrococcales</taxon>
        <taxon>Microbacteriaceae</taxon>
        <taxon>Microbacterium</taxon>
    </lineage>
</organism>
<gene>
    <name evidence="1" type="ORF">FVP77_16180</name>
</gene>
<reference evidence="1 2" key="1">
    <citation type="submission" date="2019-08" db="EMBL/GenBank/DDBJ databases">
        <authorList>
            <person name="Dong K."/>
        </authorList>
    </citation>
    <scope>NUCLEOTIDE SEQUENCE [LARGE SCALE GENOMIC DNA]</scope>
    <source>
        <strain evidence="1 2">JCM14558</strain>
    </source>
</reference>
<accession>A0A5C8HZM8</accession>
<keyword evidence="2" id="KW-1185">Reference proteome</keyword>
<sequence length="134" mass="14673">MLDLLGGGQQSRAPSGEAITYHTLPTLQGWIDEFTDLHAPFVSEVVVLIQDGEDGADTGLVEIRMVNASTVTTIEPEFVGSNRWVTVFDARDEPLRLDAKTVMWLSRELATVSELCSFLERKASAYEIGDGKTA</sequence>
<dbReference type="RefSeq" id="WP_147895548.1">
    <property type="nucleotide sequence ID" value="NZ_BAAANR010000001.1"/>
</dbReference>